<evidence type="ECO:0000313" key="2">
    <source>
        <dbReference type="Proteomes" id="UP000237347"/>
    </source>
</evidence>
<dbReference type="GO" id="GO:0003723">
    <property type="term" value="F:RNA binding"/>
    <property type="evidence" value="ECO:0007669"/>
    <property type="project" value="InterPro"/>
</dbReference>
<gene>
    <name evidence="1" type="primary">PCMP-H81_0</name>
    <name evidence="1" type="ORF">CFP56_026366</name>
</gene>
<keyword evidence="2" id="KW-1185">Reference proteome</keyword>
<name>A0AAW0LX99_QUESU</name>
<dbReference type="PANTHER" id="PTHR47926">
    <property type="entry name" value="PENTATRICOPEPTIDE REPEAT-CONTAINING PROTEIN"/>
    <property type="match status" value="1"/>
</dbReference>
<proteinExistence type="predicted"/>
<organism evidence="1 2">
    <name type="scientific">Quercus suber</name>
    <name type="common">Cork oak</name>
    <dbReference type="NCBI Taxonomy" id="58331"/>
    <lineage>
        <taxon>Eukaryota</taxon>
        <taxon>Viridiplantae</taxon>
        <taxon>Streptophyta</taxon>
        <taxon>Embryophyta</taxon>
        <taxon>Tracheophyta</taxon>
        <taxon>Spermatophyta</taxon>
        <taxon>Magnoliopsida</taxon>
        <taxon>eudicotyledons</taxon>
        <taxon>Gunneridae</taxon>
        <taxon>Pentapetalae</taxon>
        <taxon>rosids</taxon>
        <taxon>fabids</taxon>
        <taxon>Fagales</taxon>
        <taxon>Fagaceae</taxon>
        <taxon>Quercus</taxon>
    </lineage>
</organism>
<reference evidence="1 2" key="1">
    <citation type="journal article" date="2018" name="Sci. Data">
        <title>The draft genome sequence of cork oak.</title>
        <authorList>
            <person name="Ramos A.M."/>
            <person name="Usie A."/>
            <person name="Barbosa P."/>
            <person name="Barros P.M."/>
            <person name="Capote T."/>
            <person name="Chaves I."/>
            <person name="Simoes F."/>
            <person name="Abreu I."/>
            <person name="Carrasquinho I."/>
            <person name="Faro C."/>
            <person name="Guimaraes J.B."/>
            <person name="Mendonca D."/>
            <person name="Nobrega F."/>
            <person name="Rodrigues L."/>
            <person name="Saibo N.J.M."/>
            <person name="Varela M.C."/>
            <person name="Egas C."/>
            <person name="Matos J."/>
            <person name="Miguel C.M."/>
            <person name="Oliveira M.M."/>
            <person name="Ricardo C.P."/>
            <person name="Goncalves S."/>
        </authorList>
    </citation>
    <scope>NUCLEOTIDE SEQUENCE [LARGE SCALE GENOMIC DNA]</scope>
    <source>
        <strain evidence="2">cv. HL8</strain>
    </source>
</reference>
<dbReference type="PANTHER" id="PTHR47926:SF347">
    <property type="entry name" value="PENTATRICOPEPTIDE REPEAT-CONTAINING PROTEIN"/>
    <property type="match status" value="1"/>
</dbReference>
<dbReference type="InterPro" id="IPR046960">
    <property type="entry name" value="PPR_At4g14850-like_plant"/>
</dbReference>
<accession>A0AAW0LX99</accession>
<dbReference type="AlphaFoldDB" id="A0AAW0LX99"/>
<evidence type="ECO:0000313" key="1">
    <source>
        <dbReference type="EMBL" id="KAK7855811.1"/>
    </source>
</evidence>
<comment type="caution">
    <text evidence="1">The sequence shown here is derived from an EMBL/GenBank/DDBJ whole genome shotgun (WGS) entry which is preliminary data.</text>
</comment>
<dbReference type="EMBL" id="PKMF04000042">
    <property type="protein sequence ID" value="KAK7855811.1"/>
    <property type="molecule type" value="Genomic_DNA"/>
</dbReference>
<dbReference type="Proteomes" id="UP000237347">
    <property type="component" value="Unassembled WGS sequence"/>
</dbReference>
<protein>
    <submittedName>
        <fullName evidence="1">Pentatricopeptide repeat-containing protein</fullName>
    </submittedName>
</protein>
<dbReference type="GO" id="GO:0009451">
    <property type="term" value="P:RNA modification"/>
    <property type="evidence" value="ECO:0007669"/>
    <property type="project" value="InterPro"/>
</dbReference>
<sequence length="150" mass="16500">MIGYNSRNRRDQSTVLVKASFLKRIHEHPTSKKSNPIFLALPPPNIVKDPASLEVPVSATLLSLKNQNHSSERWNSIIKHHTKLKDEHAILTTYTQMAFLGIAPDNATLPLVLKAFARLSAVESGKNIHSSILGTSLIGDIRVGTALVDF</sequence>